<dbReference type="InterPro" id="IPR001451">
    <property type="entry name" value="Hexapep"/>
</dbReference>
<dbReference type="NCBIfam" id="TIGR01852">
    <property type="entry name" value="lipid_A_lpxA"/>
    <property type="match status" value="1"/>
</dbReference>
<feature type="domain" description="UDP N-acetylglucosamine O-acyltransferase C-terminal" evidence="8">
    <location>
        <begin position="177"/>
        <end position="256"/>
    </location>
</feature>
<dbReference type="Pfam" id="PF00132">
    <property type="entry name" value="Hexapep"/>
    <property type="match status" value="1"/>
</dbReference>
<dbReference type="EC" id="2.3.1.129" evidence="10"/>
<dbReference type="PANTHER" id="PTHR43480">
    <property type="entry name" value="ACYL-[ACYL-CARRIER-PROTEIN]--UDP-N-ACETYLGLUCOSAMINE O-ACYLTRANSFERASE"/>
    <property type="match status" value="1"/>
</dbReference>
<keyword evidence="1" id="KW-0963">Cytoplasm</keyword>
<protein>
    <submittedName>
        <fullName evidence="10">Acyl-ACP--UDP-N-acetylglucosamine O-acyltransferase</fullName>
        <ecNumber evidence="10">2.3.1.129</ecNumber>
    </submittedName>
</protein>
<dbReference type="GO" id="GO:0016020">
    <property type="term" value="C:membrane"/>
    <property type="evidence" value="ECO:0007669"/>
    <property type="project" value="GOC"/>
</dbReference>
<dbReference type="SUPFAM" id="SSF51161">
    <property type="entry name" value="Trimeric LpxA-like enzymes"/>
    <property type="match status" value="1"/>
</dbReference>
<sequence length="268" mass="28843">MAISIANTAWIDPRAEIGEEVEVGPFTTIGPNVKIGTGTKIMNSVTLMGHVTIGRDNTIYPHAVLGGEPQDISYAGTDTKVIVGDGNIIREGVTINRASEKEDGITRIGDNNFLMANTHVAHDCKLGSHIIIANGSMLGGHVHVDDHASISGGVAVHHYTTIGSFSFVGGLSRVLHDVPPYMLCEGSPARPRCINIVALKRNNFDAPVIDALAETHRLMYRSKIGLDAAREVLRGNDRLLPQVNHLLAFIEGQQEGRHGRGREARRAA</sequence>
<dbReference type="PIRSF" id="PIRSF000456">
    <property type="entry name" value="UDP-GlcNAc_acltr"/>
    <property type="match status" value="1"/>
</dbReference>
<organism evidence="10 11">
    <name type="scientific">Aeoliella straminimaris</name>
    <dbReference type="NCBI Taxonomy" id="2954799"/>
    <lineage>
        <taxon>Bacteria</taxon>
        <taxon>Pseudomonadati</taxon>
        <taxon>Planctomycetota</taxon>
        <taxon>Planctomycetia</taxon>
        <taxon>Pirellulales</taxon>
        <taxon>Lacipirellulaceae</taxon>
        <taxon>Aeoliella</taxon>
    </lineage>
</organism>
<keyword evidence="2" id="KW-0444">Lipid biosynthesis</keyword>
<dbReference type="Gene3D" id="1.20.1180.10">
    <property type="entry name" value="Udp N-acetylglucosamine O-acyltransferase, C-terminal domain"/>
    <property type="match status" value="1"/>
</dbReference>
<evidence type="ECO:0000259" key="9">
    <source>
        <dbReference type="Pfam" id="PF25087"/>
    </source>
</evidence>
<dbReference type="PROSITE" id="PS00101">
    <property type="entry name" value="HEXAPEP_TRANSFERASES"/>
    <property type="match status" value="1"/>
</dbReference>
<dbReference type="GO" id="GO:0008780">
    <property type="term" value="F:acyl-[acyl-carrier-protein]-UDP-N-acetylglucosamine O-acyltransferase activity"/>
    <property type="evidence" value="ECO:0007669"/>
    <property type="project" value="UniProtKB-EC"/>
</dbReference>
<dbReference type="InterPro" id="IPR029098">
    <property type="entry name" value="Acetyltransf_C"/>
</dbReference>
<evidence type="ECO:0000313" key="10">
    <source>
        <dbReference type="EMBL" id="MCO6044483.1"/>
    </source>
</evidence>
<comment type="caution">
    <text evidence="10">The sequence shown here is derived from an EMBL/GenBank/DDBJ whole genome shotgun (WGS) entry which is preliminary data.</text>
</comment>
<keyword evidence="6" id="KW-0443">Lipid metabolism</keyword>
<dbReference type="RefSeq" id="WP_252852586.1">
    <property type="nucleotide sequence ID" value="NZ_JAMXLR010000036.1"/>
</dbReference>
<dbReference type="CDD" id="cd03351">
    <property type="entry name" value="LbH_UDP-GlcNAc_AT"/>
    <property type="match status" value="1"/>
</dbReference>
<dbReference type="Proteomes" id="UP001155241">
    <property type="component" value="Unassembled WGS sequence"/>
</dbReference>
<evidence type="ECO:0000256" key="1">
    <source>
        <dbReference type="ARBA" id="ARBA00022490"/>
    </source>
</evidence>
<dbReference type="Gene3D" id="2.160.10.10">
    <property type="entry name" value="Hexapeptide repeat proteins"/>
    <property type="match status" value="1"/>
</dbReference>
<dbReference type="GO" id="GO:0009245">
    <property type="term" value="P:lipid A biosynthetic process"/>
    <property type="evidence" value="ECO:0007669"/>
    <property type="project" value="UniProtKB-KW"/>
</dbReference>
<keyword evidence="4 10" id="KW-0808">Transferase</keyword>
<keyword evidence="3" id="KW-0441">Lipid A biosynthesis</keyword>
<dbReference type="Pfam" id="PF13720">
    <property type="entry name" value="Acetyltransf_11"/>
    <property type="match status" value="1"/>
</dbReference>
<dbReference type="Pfam" id="PF25087">
    <property type="entry name" value="GMPPB_C"/>
    <property type="match status" value="1"/>
</dbReference>
<gene>
    <name evidence="10" type="primary">lpxA</name>
    <name evidence="10" type="ORF">NG895_11260</name>
</gene>
<dbReference type="InterPro" id="IPR010137">
    <property type="entry name" value="Lipid_A_LpxA"/>
</dbReference>
<dbReference type="InterPro" id="IPR037157">
    <property type="entry name" value="Acetyltransf_C_sf"/>
</dbReference>
<evidence type="ECO:0000259" key="8">
    <source>
        <dbReference type="Pfam" id="PF13720"/>
    </source>
</evidence>
<feature type="domain" description="Mannose-1-phosphate guanyltransferase C-terminal" evidence="9">
    <location>
        <begin position="8"/>
        <end position="98"/>
    </location>
</feature>
<evidence type="ECO:0000256" key="4">
    <source>
        <dbReference type="ARBA" id="ARBA00022679"/>
    </source>
</evidence>
<evidence type="ECO:0000256" key="2">
    <source>
        <dbReference type="ARBA" id="ARBA00022516"/>
    </source>
</evidence>
<accession>A0A9X2FA91</accession>
<dbReference type="InterPro" id="IPR056729">
    <property type="entry name" value="GMPPB_C"/>
</dbReference>
<dbReference type="InterPro" id="IPR011004">
    <property type="entry name" value="Trimer_LpxA-like_sf"/>
</dbReference>
<keyword evidence="5" id="KW-0677">Repeat</keyword>
<evidence type="ECO:0000313" key="11">
    <source>
        <dbReference type="Proteomes" id="UP001155241"/>
    </source>
</evidence>
<evidence type="ECO:0000256" key="6">
    <source>
        <dbReference type="ARBA" id="ARBA00023098"/>
    </source>
</evidence>
<dbReference type="AlphaFoldDB" id="A0A9X2FA91"/>
<name>A0A9X2FA91_9BACT</name>
<evidence type="ECO:0000256" key="3">
    <source>
        <dbReference type="ARBA" id="ARBA00022556"/>
    </source>
</evidence>
<evidence type="ECO:0000256" key="5">
    <source>
        <dbReference type="ARBA" id="ARBA00022737"/>
    </source>
</evidence>
<evidence type="ECO:0000256" key="7">
    <source>
        <dbReference type="ARBA" id="ARBA00023315"/>
    </source>
</evidence>
<proteinExistence type="predicted"/>
<keyword evidence="7 10" id="KW-0012">Acyltransferase</keyword>
<dbReference type="PANTHER" id="PTHR43480:SF1">
    <property type="entry name" value="ACYL-[ACYL-CARRIER-PROTEIN]--UDP-N-ACETYLGLUCOSAMINE O-ACYLTRANSFERASE, MITOCHONDRIAL-RELATED"/>
    <property type="match status" value="1"/>
</dbReference>
<dbReference type="NCBIfam" id="NF003657">
    <property type="entry name" value="PRK05289.1"/>
    <property type="match status" value="1"/>
</dbReference>
<keyword evidence="11" id="KW-1185">Reference proteome</keyword>
<dbReference type="InterPro" id="IPR018357">
    <property type="entry name" value="Hexapep_transf_CS"/>
</dbReference>
<dbReference type="EMBL" id="JAMXLR010000036">
    <property type="protein sequence ID" value="MCO6044483.1"/>
    <property type="molecule type" value="Genomic_DNA"/>
</dbReference>
<reference evidence="10" key="1">
    <citation type="submission" date="2022-06" db="EMBL/GenBank/DDBJ databases">
        <title>Aeoliella straminimaris, a novel planctomycete from sediments.</title>
        <authorList>
            <person name="Vitorino I.R."/>
            <person name="Lage O.M."/>
        </authorList>
    </citation>
    <scope>NUCLEOTIDE SEQUENCE</scope>
    <source>
        <strain evidence="10">ICT_H6.2</strain>
    </source>
</reference>